<reference evidence="2" key="1">
    <citation type="submission" date="2022-11" db="UniProtKB">
        <authorList>
            <consortium name="WormBaseParasite"/>
        </authorList>
    </citation>
    <scope>IDENTIFICATION</scope>
</reference>
<dbReference type="WBParaSite" id="PDA_v2.g5403.t1">
    <property type="protein sequence ID" value="PDA_v2.g5403.t1"/>
    <property type="gene ID" value="PDA_v2.g5403"/>
</dbReference>
<sequence length="84" mass="9321">MAVNKIVATTSTKQENALILMLTPCHNSHEFVGRRIVVPRSEQNAIKIGRAVGRVLAAPNNAIFDCKVNLFINYFLILSLLQIT</sequence>
<keyword evidence="1" id="KW-1185">Reference proteome</keyword>
<evidence type="ECO:0000313" key="2">
    <source>
        <dbReference type="WBParaSite" id="PDA_v2.g5403.t1"/>
    </source>
</evidence>
<evidence type="ECO:0000313" key="1">
    <source>
        <dbReference type="Proteomes" id="UP000887578"/>
    </source>
</evidence>
<proteinExistence type="predicted"/>
<dbReference type="AlphaFoldDB" id="A0A914QPT8"/>
<protein>
    <submittedName>
        <fullName evidence="2">Uncharacterized protein</fullName>
    </submittedName>
</protein>
<organism evidence="1 2">
    <name type="scientific">Panagrolaimus davidi</name>
    <dbReference type="NCBI Taxonomy" id="227884"/>
    <lineage>
        <taxon>Eukaryota</taxon>
        <taxon>Metazoa</taxon>
        <taxon>Ecdysozoa</taxon>
        <taxon>Nematoda</taxon>
        <taxon>Chromadorea</taxon>
        <taxon>Rhabditida</taxon>
        <taxon>Tylenchina</taxon>
        <taxon>Panagrolaimomorpha</taxon>
        <taxon>Panagrolaimoidea</taxon>
        <taxon>Panagrolaimidae</taxon>
        <taxon>Panagrolaimus</taxon>
    </lineage>
</organism>
<accession>A0A914QPT8</accession>
<name>A0A914QPT8_9BILA</name>
<dbReference type="Proteomes" id="UP000887578">
    <property type="component" value="Unplaced"/>
</dbReference>